<feature type="transmembrane region" description="Helical" evidence="1">
    <location>
        <begin position="16"/>
        <end position="35"/>
    </location>
</feature>
<evidence type="ECO:0000313" key="2">
    <source>
        <dbReference type="EMBL" id="MBB4798587.1"/>
    </source>
</evidence>
<reference evidence="2 3" key="1">
    <citation type="submission" date="2020-08" db="EMBL/GenBank/DDBJ databases">
        <title>Functional genomics of gut bacteria from endangered species of beetles.</title>
        <authorList>
            <person name="Carlos-Shanley C."/>
        </authorList>
    </citation>
    <scope>NUCLEOTIDE SEQUENCE [LARGE SCALE GENOMIC DNA]</scope>
    <source>
        <strain evidence="2 3">S00123</strain>
    </source>
</reference>
<gene>
    <name evidence="2" type="ORF">HNP32_002331</name>
</gene>
<accession>A0A7W7N4T1</accession>
<protein>
    <submittedName>
        <fullName evidence="2">Uncharacterized protein</fullName>
    </submittedName>
</protein>
<proteinExistence type="predicted"/>
<sequence length="36" mass="4065">MRTISRNTNWGKTARGYFLAALAFAFVWAMLLSSLV</sequence>
<keyword evidence="1" id="KW-1133">Transmembrane helix</keyword>
<evidence type="ECO:0000256" key="1">
    <source>
        <dbReference type="SAM" id="Phobius"/>
    </source>
</evidence>
<keyword evidence="1" id="KW-0812">Transmembrane</keyword>
<keyword evidence="3" id="KW-1185">Reference proteome</keyword>
<name>A0A7W7N4T1_9CAUL</name>
<dbReference type="EMBL" id="JACHKY010000003">
    <property type="protein sequence ID" value="MBB4798587.1"/>
    <property type="molecule type" value="Genomic_DNA"/>
</dbReference>
<evidence type="ECO:0000313" key="3">
    <source>
        <dbReference type="Proteomes" id="UP000539957"/>
    </source>
</evidence>
<organism evidence="2 3">
    <name type="scientific">Brevundimonas bullata</name>
    <dbReference type="NCBI Taxonomy" id="13160"/>
    <lineage>
        <taxon>Bacteria</taxon>
        <taxon>Pseudomonadati</taxon>
        <taxon>Pseudomonadota</taxon>
        <taxon>Alphaproteobacteria</taxon>
        <taxon>Caulobacterales</taxon>
        <taxon>Caulobacteraceae</taxon>
        <taxon>Brevundimonas</taxon>
    </lineage>
</organism>
<keyword evidence="1" id="KW-0472">Membrane</keyword>
<dbReference type="Proteomes" id="UP000539957">
    <property type="component" value="Unassembled WGS sequence"/>
</dbReference>
<dbReference type="AlphaFoldDB" id="A0A7W7N4T1"/>
<comment type="caution">
    <text evidence="2">The sequence shown here is derived from an EMBL/GenBank/DDBJ whole genome shotgun (WGS) entry which is preliminary data.</text>
</comment>